<dbReference type="Gene3D" id="3.90.1300.10">
    <property type="entry name" value="Amidase signature (AS) domain"/>
    <property type="match status" value="1"/>
</dbReference>
<feature type="active site" description="Acyl-ester intermediate" evidence="7">
    <location>
        <position position="175"/>
    </location>
</feature>
<evidence type="ECO:0000256" key="7">
    <source>
        <dbReference type="HAMAP-Rule" id="MF_00120"/>
    </source>
</evidence>
<evidence type="ECO:0000256" key="1">
    <source>
        <dbReference type="ARBA" id="ARBA00011123"/>
    </source>
</evidence>
<evidence type="ECO:0000256" key="2">
    <source>
        <dbReference type="ARBA" id="ARBA00014428"/>
    </source>
</evidence>
<protein>
    <recommendedName>
        <fullName evidence="2 7">Glutamyl-tRNA(Gln) amidotransferase subunit A</fullName>
        <shortName evidence="7">Glu-ADT subunit A</shortName>
        <ecNumber evidence="7">6.3.5.7</ecNumber>
    </recommendedName>
</protein>
<dbReference type="HAMAP" id="MF_00120">
    <property type="entry name" value="GatA"/>
    <property type="match status" value="1"/>
</dbReference>
<dbReference type="GO" id="GO:0016740">
    <property type="term" value="F:transferase activity"/>
    <property type="evidence" value="ECO:0007669"/>
    <property type="project" value="UniProtKB-KW"/>
</dbReference>
<feature type="domain" description="Amidase" evidence="8">
    <location>
        <begin position="24"/>
        <end position="464"/>
    </location>
</feature>
<evidence type="ECO:0000256" key="4">
    <source>
        <dbReference type="ARBA" id="ARBA00022741"/>
    </source>
</evidence>
<dbReference type="GO" id="GO:0050567">
    <property type="term" value="F:glutaminyl-tRNA synthase (glutamine-hydrolyzing) activity"/>
    <property type="evidence" value="ECO:0007669"/>
    <property type="project" value="UniProtKB-UniRule"/>
</dbReference>
<dbReference type="EMBL" id="VTWT01000002">
    <property type="protein sequence ID" value="KAA9340996.1"/>
    <property type="molecule type" value="Genomic_DNA"/>
</dbReference>
<dbReference type="EC" id="6.3.5.7" evidence="7"/>
<keyword evidence="4 7" id="KW-0547">Nucleotide-binding</keyword>
<comment type="catalytic activity">
    <reaction evidence="7">
        <text>L-glutamyl-tRNA(Gln) + L-glutamine + ATP + H2O = L-glutaminyl-tRNA(Gln) + L-glutamate + ADP + phosphate + H(+)</text>
        <dbReference type="Rhea" id="RHEA:17521"/>
        <dbReference type="Rhea" id="RHEA-COMP:9681"/>
        <dbReference type="Rhea" id="RHEA-COMP:9684"/>
        <dbReference type="ChEBI" id="CHEBI:15377"/>
        <dbReference type="ChEBI" id="CHEBI:15378"/>
        <dbReference type="ChEBI" id="CHEBI:29985"/>
        <dbReference type="ChEBI" id="CHEBI:30616"/>
        <dbReference type="ChEBI" id="CHEBI:43474"/>
        <dbReference type="ChEBI" id="CHEBI:58359"/>
        <dbReference type="ChEBI" id="CHEBI:78520"/>
        <dbReference type="ChEBI" id="CHEBI:78521"/>
        <dbReference type="ChEBI" id="CHEBI:456216"/>
        <dbReference type="EC" id="6.3.5.7"/>
    </reaction>
</comment>
<proteinExistence type="inferred from homology"/>
<evidence type="ECO:0000256" key="6">
    <source>
        <dbReference type="ARBA" id="ARBA00022917"/>
    </source>
</evidence>
<evidence type="ECO:0000313" key="10">
    <source>
        <dbReference type="Proteomes" id="UP000326570"/>
    </source>
</evidence>
<dbReference type="GO" id="GO:0005524">
    <property type="term" value="F:ATP binding"/>
    <property type="evidence" value="ECO:0007669"/>
    <property type="project" value="UniProtKB-KW"/>
</dbReference>
<dbReference type="SUPFAM" id="SSF75304">
    <property type="entry name" value="Amidase signature (AS) enzymes"/>
    <property type="match status" value="1"/>
</dbReference>
<comment type="similarity">
    <text evidence="7">Belongs to the amidase family. GatA subfamily.</text>
</comment>
<evidence type="ECO:0000256" key="3">
    <source>
        <dbReference type="ARBA" id="ARBA00022598"/>
    </source>
</evidence>
<comment type="caution">
    <text evidence="9">The sequence shown here is derived from an EMBL/GenBank/DDBJ whole genome shotgun (WGS) entry which is preliminary data.</text>
</comment>
<keyword evidence="5 7" id="KW-0067">ATP-binding</keyword>
<dbReference type="Proteomes" id="UP000326570">
    <property type="component" value="Unassembled WGS sequence"/>
</dbReference>
<dbReference type="InterPro" id="IPR004412">
    <property type="entry name" value="GatA"/>
</dbReference>
<feature type="active site" description="Charge relay system" evidence="7">
    <location>
        <position position="76"/>
    </location>
</feature>
<comment type="function">
    <text evidence="7">Allows the formation of correctly charged Gln-tRNA(Gln) through the transamidation of misacylated Glu-tRNA(Gln) in organisms which lack glutaminyl-tRNA synthetase. The reaction takes place in the presence of glutamine and ATP through an activated gamma-phospho-Glu-tRNA(Gln).</text>
</comment>
<comment type="subunit">
    <text evidence="1 7">Heterotrimer of A, B and C subunits.</text>
</comment>
<feature type="active site" description="Charge relay system" evidence="7">
    <location>
        <position position="151"/>
    </location>
</feature>
<keyword evidence="6 7" id="KW-0648">Protein biosynthesis</keyword>
<sequence length="478" mass="51587">MMRYRSLAAVRSDMAQGNITCRALVDYYLQNIREKAHLNAFLEVFPEEAIARAEAVDAKIQQGTAGKLAGMVIGLKDVLAYKGHKLQASSQILNGFTSIYTGTAVQRLLDEDAIIIGRQNCDEFAMGASNENSSFGNVLNAADNTKVPGGSSGGSAVAVQADLCLASIGSDTGGSVRQPAAFCGVVGLKPTYSRISRYGLIAYASSFDQIGTLTHSVEDAALLLEVMAGADEFDSTASQREVPAYSQNLAVSGKKKIGYIKDTLESPGLQPEVKAAMENAIAQLKAEGHEVEAVDFPYLDYMVPTYYILTTAEASSNLSRFDGVKFGYRSPQATDLNSLYKKSRAEGFGPEVQRRIMLGTFVLSASYYDAYYTKGQKVRRLIKEKTEDLLKRFDFLILPTAPTTAFNIGENSANPLAMYLADIFTVQASLAGVPAISLPVAQDANGLSIGLQLMGRSFEEQELLAFSKYLTENLNLTA</sequence>
<dbReference type="GO" id="GO:0006412">
    <property type="term" value="P:translation"/>
    <property type="evidence" value="ECO:0007669"/>
    <property type="project" value="UniProtKB-UniRule"/>
</dbReference>
<evidence type="ECO:0000259" key="8">
    <source>
        <dbReference type="Pfam" id="PF01425"/>
    </source>
</evidence>
<evidence type="ECO:0000313" key="9">
    <source>
        <dbReference type="EMBL" id="KAA9340996.1"/>
    </source>
</evidence>
<keyword evidence="10" id="KW-1185">Reference proteome</keyword>
<dbReference type="NCBIfam" id="TIGR00132">
    <property type="entry name" value="gatA"/>
    <property type="match status" value="1"/>
</dbReference>
<dbReference type="InterPro" id="IPR023631">
    <property type="entry name" value="Amidase_dom"/>
</dbReference>
<organism evidence="9 10">
    <name type="scientific">Adhaeribacter soli</name>
    <dbReference type="NCBI Taxonomy" id="2607655"/>
    <lineage>
        <taxon>Bacteria</taxon>
        <taxon>Pseudomonadati</taxon>
        <taxon>Bacteroidota</taxon>
        <taxon>Cytophagia</taxon>
        <taxon>Cytophagales</taxon>
        <taxon>Hymenobacteraceae</taxon>
        <taxon>Adhaeribacter</taxon>
    </lineage>
</organism>
<dbReference type="RefSeq" id="WP_150902923.1">
    <property type="nucleotide sequence ID" value="NZ_VTWT01000002.1"/>
</dbReference>
<dbReference type="Pfam" id="PF01425">
    <property type="entry name" value="Amidase"/>
    <property type="match status" value="1"/>
</dbReference>
<dbReference type="PANTHER" id="PTHR11895:SF151">
    <property type="entry name" value="GLUTAMYL-TRNA(GLN) AMIDOTRANSFERASE SUBUNIT A"/>
    <property type="match status" value="1"/>
</dbReference>
<reference evidence="9 10" key="1">
    <citation type="submission" date="2019-09" db="EMBL/GenBank/DDBJ databases">
        <title>Genome sequence of Adhaeribacter sp. M2.</title>
        <authorList>
            <person name="Srinivasan S."/>
        </authorList>
    </citation>
    <scope>NUCLEOTIDE SEQUENCE [LARGE SCALE GENOMIC DNA]</scope>
    <source>
        <strain evidence="9 10">M2</strain>
    </source>
</reference>
<accession>A0A5N1J3A2</accession>
<evidence type="ECO:0000256" key="5">
    <source>
        <dbReference type="ARBA" id="ARBA00022840"/>
    </source>
</evidence>
<dbReference type="AlphaFoldDB" id="A0A5N1J3A2"/>
<dbReference type="InterPro" id="IPR000120">
    <property type="entry name" value="Amidase"/>
</dbReference>
<dbReference type="InterPro" id="IPR036928">
    <property type="entry name" value="AS_sf"/>
</dbReference>
<keyword evidence="9" id="KW-0808">Transferase</keyword>
<gene>
    <name evidence="7 9" type="primary">gatA</name>
    <name evidence="9" type="ORF">F0P94_06100</name>
</gene>
<name>A0A5N1J3A2_9BACT</name>
<dbReference type="PANTHER" id="PTHR11895">
    <property type="entry name" value="TRANSAMIDASE"/>
    <property type="match status" value="1"/>
</dbReference>
<keyword evidence="3 7" id="KW-0436">Ligase</keyword>
<dbReference type="GO" id="GO:0030956">
    <property type="term" value="C:glutamyl-tRNA(Gln) amidotransferase complex"/>
    <property type="evidence" value="ECO:0007669"/>
    <property type="project" value="InterPro"/>
</dbReference>